<dbReference type="NCBIfam" id="NF004739">
    <property type="entry name" value="PRK06075.1"/>
    <property type="match status" value="1"/>
</dbReference>
<evidence type="ECO:0000256" key="1">
    <source>
        <dbReference type="HAMAP-Rule" id="MF_01358"/>
    </source>
</evidence>
<dbReference type="HAMAP" id="MF_01358">
    <property type="entry name" value="NDH1_NuoD"/>
    <property type="match status" value="1"/>
</dbReference>
<dbReference type="SUPFAM" id="SSF56762">
    <property type="entry name" value="HydB/Nqo4-like"/>
    <property type="match status" value="1"/>
</dbReference>
<dbReference type="EC" id="7.1.1.-" evidence="1"/>
<comment type="subunit">
    <text evidence="1">NDH-1 is composed of 14 different subunits. Subunits NuoB, C, D, E, F, and G constitute the peripheral sector of the complex.</text>
</comment>
<protein>
    <recommendedName>
        <fullName evidence="1">NADH-quinone oxidoreductase subunit D</fullName>
        <ecNumber evidence="1">7.1.1.-</ecNumber>
    </recommendedName>
    <alternativeName>
        <fullName evidence="1">NADH dehydrogenase I subunit D</fullName>
    </alternativeName>
    <alternativeName>
        <fullName evidence="1">NDH-1 subunit D</fullName>
    </alternativeName>
</protein>
<evidence type="ECO:0000313" key="4">
    <source>
        <dbReference type="EMBL" id="MCS3918053.1"/>
    </source>
</evidence>
<organism evidence="4 5">
    <name type="scientific">Candidatus Fervidibacter sacchari</name>
    <dbReference type="NCBI Taxonomy" id="1448929"/>
    <lineage>
        <taxon>Bacteria</taxon>
        <taxon>Candidatus Fervidibacterota</taxon>
        <taxon>Candidatus Fervidibacter</taxon>
    </lineage>
</organism>
<comment type="function">
    <text evidence="1">NDH-1 shuttles electrons from NADH, via FMN and iron-sulfur (Fe-S) centers, to quinones in the respiratory chain. The immediate electron acceptor for the enzyme in this species is believed to be ubiquinone. Couples the redox reaction to proton translocation (for every two electrons transferred, four hydrogen ions are translocated across the cytoplasmic membrane), and thus conserves the redox energy in a proton gradient.</text>
</comment>
<proteinExistence type="inferred from homology"/>
<keyword evidence="5" id="KW-1185">Reference proteome</keyword>
<comment type="similarity">
    <text evidence="1">Belongs to the complex I 49 kDa subunit family.</text>
</comment>
<keyword evidence="1" id="KW-0830">Ubiquinone</keyword>
<sequence length="405" mass="45746">MATKEGTRETGQGTVERNQALMTINMGPQHPSTHGVLRLILTLEGETIVDAEPVIGYLHTAIEKEAEHKTYHKVITLNDRLDYVSGMTNNFAYCLAVEKLLGIEPPPRGQYLRVIVAELQRIASHLVFLGTMTLELGIMSGFFYCFREREKILDLFEALCGARLTYSYIIVGGVRYDLPDGWVDKCREFLREFPKAWQELDELISKNPIWLNRTKGVGVLQKEDAIAWGVTGPSLRASGVAWDLRKTMPYSSYDHFDFELVTSEEGDTYARYWVRMLEMLESIKIVRQALENLPSGPVLADHPWATPPPKERLDKDMEALIRHFLFYSRGYPVPPGEAYAAVESARGEVGFYIVSDGSEKPYRMHMRAPSFIHVHALPVVAKGHLIADLVAILASFDPVMGEVDR</sequence>
<dbReference type="InterPro" id="IPR029014">
    <property type="entry name" value="NiFe-Hase_large"/>
</dbReference>
<evidence type="ECO:0000256" key="2">
    <source>
        <dbReference type="SAM" id="Phobius"/>
    </source>
</evidence>
<dbReference type="InterPro" id="IPR001135">
    <property type="entry name" value="NADH_Q_OxRdtase_suD"/>
</dbReference>
<dbReference type="Pfam" id="PF00346">
    <property type="entry name" value="Complex1_49kDa"/>
    <property type="match status" value="1"/>
</dbReference>
<keyword evidence="1" id="KW-1278">Translocase</keyword>
<comment type="catalytic activity">
    <reaction evidence="1">
        <text>a quinone + NADH + 5 H(+)(in) = a quinol + NAD(+) + 4 H(+)(out)</text>
        <dbReference type="Rhea" id="RHEA:57888"/>
        <dbReference type="ChEBI" id="CHEBI:15378"/>
        <dbReference type="ChEBI" id="CHEBI:24646"/>
        <dbReference type="ChEBI" id="CHEBI:57540"/>
        <dbReference type="ChEBI" id="CHEBI:57945"/>
        <dbReference type="ChEBI" id="CHEBI:132124"/>
    </reaction>
</comment>
<evidence type="ECO:0000259" key="3">
    <source>
        <dbReference type="Pfam" id="PF00346"/>
    </source>
</evidence>
<name>A0ABT2EJC1_9BACT</name>
<gene>
    <name evidence="1" type="primary">nuoD</name>
    <name evidence="4" type="ORF">M2350_000450</name>
</gene>
<dbReference type="Proteomes" id="UP001204798">
    <property type="component" value="Unassembled WGS sequence"/>
</dbReference>
<keyword evidence="1" id="KW-0813">Transport</keyword>
<comment type="subcellular location">
    <subcellularLocation>
        <location evidence="1">Cell membrane</location>
        <topology evidence="1">Peripheral membrane protein</topology>
        <orientation evidence="1">Cytoplasmic side</orientation>
    </subcellularLocation>
</comment>
<dbReference type="EMBL" id="JANUCP010000001">
    <property type="protein sequence ID" value="MCS3918053.1"/>
    <property type="molecule type" value="Genomic_DNA"/>
</dbReference>
<dbReference type="InterPro" id="IPR022885">
    <property type="entry name" value="NDH1_su_D/H"/>
</dbReference>
<comment type="caution">
    <text evidence="4">The sequence shown here is derived from an EMBL/GenBank/DDBJ whole genome shotgun (WGS) entry which is preliminary data.</text>
</comment>
<dbReference type="NCBIfam" id="TIGR01962">
    <property type="entry name" value="NuoD"/>
    <property type="match status" value="1"/>
</dbReference>
<accession>A0ABT2EJC1</accession>
<keyword evidence="2" id="KW-1133">Transmembrane helix</keyword>
<feature type="domain" description="NADH-quinone oxidoreductase subunit D" evidence="3">
    <location>
        <begin position="136"/>
        <end position="405"/>
    </location>
</feature>
<dbReference type="PANTHER" id="PTHR11993">
    <property type="entry name" value="NADH-UBIQUINONE OXIDOREDUCTASE 49 KDA SUBUNIT"/>
    <property type="match status" value="1"/>
</dbReference>
<keyword evidence="1 2" id="KW-0472">Membrane</keyword>
<dbReference type="PANTHER" id="PTHR11993:SF10">
    <property type="entry name" value="NADH DEHYDROGENASE [UBIQUINONE] IRON-SULFUR PROTEIN 2, MITOCHONDRIAL"/>
    <property type="match status" value="1"/>
</dbReference>
<keyword evidence="1" id="KW-1003">Cell membrane</keyword>
<dbReference type="RefSeq" id="WP_302898666.1">
    <property type="nucleotide sequence ID" value="NZ_CP130454.1"/>
</dbReference>
<reference evidence="4 5" key="1">
    <citation type="submission" date="2022-08" db="EMBL/GenBank/DDBJ databases">
        <title>Bacterial and archaeal communities from various locations to study Microbial Dark Matter (Phase II).</title>
        <authorList>
            <person name="Stepanauskas R."/>
        </authorList>
    </citation>
    <scope>NUCLEOTIDE SEQUENCE [LARGE SCALE GENOMIC DNA]</scope>
    <source>
        <strain evidence="4 5">PD1</strain>
    </source>
</reference>
<keyword evidence="1" id="KW-0520">NAD</keyword>
<feature type="transmembrane region" description="Helical" evidence="2">
    <location>
        <begin position="122"/>
        <end position="146"/>
    </location>
</feature>
<keyword evidence="1" id="KW-0874">Quinone</keyword>
<dbReference type="Gene3D" id="1.10.645.10">
    <property type="entry name" value="Cytochrome-c3 Hydrogenase, chain B"/>
    <property type="match status" value="1"/>
</dbReference>
<evidence type="ECO:0000313" key="5">
    <source>
        <dbReference type="Proteomes" id="UP001204798"/>
    </source>
</evidence>
<keyword evidence="2" id="KW-0812">Transmembrane</keyword>